<dbReference type="PANTHER" id="PTHR10072:SF41">
    <property type="entry name" value="IRON-SULFUR CLUSTER ASSEMBLY 1 HOMOLOG, MITOCHONDRIAL"/>
    <property type="match status" value="1"/>
</dbReference>
<accession>A0A845QAE0</accession>
<reference evidence="3 4" key="1">
    <citation type="journal article" date="2016" name="Int. J. Syst. Evol. Microbiol.">
        <title>Pyruvatibacter mobilis gen. nov., sp. nov., a marine bacterium from the culture broth of Picochlorum sp. 122.</title>
        <authorList>
            <person name="Wang G."/>
            <person name="Tang M."/>
            <person name="Wu H."/>
            <person name="Dai S."/>
            <person name="Li T."/>
            <person name="Chen C."/>
            <person name="He H."/>
            <person name="Fan J."/>
            <person name="Xiang W."/>
            <person name="Li X."/>
        </authorList>
    </citation>
    <scope>NUCLEOTIDE SEQUENCE [LARGE SCALE GENOMIC DNA]</scope>
    <source>
        <strain evidence="3 4">GYP-11</strain>
    </source>
</reference>
<dbReference type="Gene3D" id="2.60.300.12">
    <property type="entry name" value="HesB-like domain"/>
    <property type="match status" value="1"/>
</dbReference>
<evidence type="ECO:0000313" key="4">
    <source>
        <dbReference type="Proteomes" id="UP000470384"/>
    </source>
</evidence>
<sequence length="124" mass="13301">MPGNVITLTDKAADRIKAIIANSDNPILGVRLGLENAGCAGMAYKLDYAEEKAPLDEVVTDKGVTILVDPKAILFLLGTEMDYEETKLRSGFVFNNPNETDACGCGESVTLKAAEMPVTEQPPR</sequence>
<dbReference type="InterPro" id="IPR035903">
    <property type="entry name" value="HesB-like_dom_sf"/>
</dbReference>
<dbReference type="FunFam" id="2.60.300.12:FF:000001">
    <property type="entry name" value="Iron-binding protein IscA"/>
    <property type="match status" value="1"/>
</dbReference>
<dbReference type="GO" id="GO:0005737">
    <property type="term" value="C:cytoplasm"/>
    <property type="evidence" value="ECO:0007669"/>
    <property type="project" value="TreeGrafter"/>
</dbReference>
<proteinExistence type="inferred from homology"/>
<dbReference type="SUPFAM" id="SSF89360">
    <property type="entry name" value="HesB-like domain"/>
    <property type="match status" value="1"/>
</dbReference>
<comment type="similarity">
    <text evidence="1">Belongs to the HesB/IscA family.</text>
</comment>
<organism evidence="3 4">
    <name type="scientific">Pyruvatibacter mobilis</name>
    <dbReference type="NCBI Taxonomy" id="1712261"/>
    <lineage>
        <taxon>Bacteria</taxon>
        <taxon>Pseudomonadati</taxon>
        <taxon>Pseudomonadota</taxon>
        <taxon>Alphaproteobacteria</taxon>
        <taxon>Hyphomicrobiales</taxon>
        <taxon>Parvibaculaceae</taxon>
        <taxon>Pyruvatibacter</taxon>
    </lineage>
</organism>
<comment type="caution">
    <text evidence="3">The sequence shown here is derived from an EMBL/GenBank/DDBJ whole genome shotgun (WGS) entry which is preliminary data.</text>
</comment>
<name>A0A845QAE0_9HYPH</name>
<dbReference type="OrthoDB" id="9801228at2"/>
<dbReference type="Pfam" id="PF01521">
    <property type="entry name" value="Fe-S_biosyn"/>
    <property type="match status" value="1"/>
</dbReference>
<dbReference type="PANTHER" id="PTHR10072">
    <property type="entry name" value="IRON-SULFUR CLUSTER ASSEMBLY PROTEIN"/>
    <property type="match status" value="1"/>
</dbReference>
<dbReference type="AlphaFoldDB" id="A0A845QAE0"/>
<keyword evidence="4" id="KW-1185">Reference proteome</keyword>
<dbReference type="EMBL" id="WXYQ01000005">
    <property type="protein sequence ID" value="NBG95583.1"/>
    <property type="molecule type" value="Genomic_DNA"/>
</dbReference>
<evidence type="ECO:0000313" key="3">
    <source>
        <dbReference type="EMBL" id="NBG95583.1"/>
    </source>
</evidence>
<dbReference type="InterPro" id="IPR016092">
    <property type="entry name" value="ATAP"/>
</dbReference>
<dbReference type="NCBIfam" id="TIGR00049">
    <property type="entry name" value="iron-sulfur cluster assembly accessory protein"/>
    <property type="match status" value="1"/>
</dbReference>
<protein>
    <submittedName>
        <fullName evidence="3">Iron-sulfur cluster assembly accessory protein</fullName>
    </submittedName>
</protein>
<dbReference type="InterPro" id="IPR050322">
    <property type="entry name" value="Fe-S_cluster_asmbl/transfer"/>
</dbReference>
<dbReference type="InterPro" id="IPR000361">
    <property type="entry name" value="ATAP_core_dom"/>
</dbReference>
<evidence type="ECO:0000259" key="2">
    <source>
        <dbReference type="Pfam" id="PF01521"/>
    </source>
</evidence>
<dbReference type="Proteomes" id="UP000470384">
    <property type="component" value="Unassembled WGS sequence"/>
</dbReference>
<dbReference type="GO" id="GO:0016226">
    <property type="term" value="P:iron-sulfur cluster assembly"/>
    <property type="evidence" value="ECO:0007669"/>
    <property type="project" value="InterPro"/>
</dbReference>
<dbReference type="GeneID" id="300654951"/>
<gene>
    <name evidence="3" type="ORF">GTQ45_07530</name>
</gene>
<dbReference type="RefSeq" id="WP_160587524.1">
    <property type="nucleotide sequence ID" value="NZ_BMHN01000001.1"/>
</dbReference>
<feature type="domain" description="Core" evidence="2">
    <location>
        <begin position="6"/>
        <end position="107"/>
    </location>
</feature>
<evidence type="ECO:0000256" key="1">
    <source>
        <dbReference type="ARBA" id="ARBA00006718"/>
    </source>
</evidence>
<dbReference type="GO" id="GO:0051537">
    <property type="term" value="F:2 iron, 2 sulfur cluster binding"/>
    <property type="evidence" value="ECO:0007669"/>
    <property type="project" value="TreeGrafter"/>
</dbReference>